<keyword evidence="2" id="KW-1185">Reference proteome</keyword>
<dbReference type="Proteomes" id="UP000829196">
    <property type="component" value="Unassembled WGS sequence"/>
</dbReference>
<dbReference type="SMR" id="A0A8T3CAV8"/>
<reference evidence="1" key="1">
    <citation type="journal article" date="2022" name="Front. Genet.">
        <title>Chromosome-Scale Assembly of the Dendrobium nobile Genome Provides Insights Into the Molecular Mechanism of the Biosynthesis of the Medicinal Active Ingredient of Dendrobium.</title>
        <authorList>
            <person name="Xu Q."/>
            <person name="Niu S.-C."/>
            <person name="Li K.-L."/>
            <person name="Zheng P.-J."/>
            <person name="Zhang X.-J."/>
            <person name="Jia Y."/>
            <person name="Liu Y."/>
            <person name="Niu Y.-X."/>
            <person name="Yu L.-H."/>
            <person name="Chen D.-F."/>
            <person name="Zhang G.-Q."/>
        </authorList>
    </citation>
    <scope>NUCLEOTIDE SEQUENCE</scope>
    <source>
        <tissue evidence="1">Leaf</tissue>
    </source>
</reference>
<dbReference type="AlphaFoldDB" id="A0A8T3CAV8"/>
<sequence length="143" mass="17456">MKDHALIDNNHMSLLDELNKQNDLLKSSYIELEKEFKFFKNESENMEHYLKYDINVLEDINIFLNLKVQALKKNRKPPKLEYFTYLILKLEILKPRKKQTYFWRLKNPFLGVKCFTYGMIGHILHTYTLYRKTHLVWRPKCIK</sequence>
<evidence type="ECO:0000313" key="1">
    <source>
        <dbReference type="EMBL" id="KAI0529091.1"/>
    </source>
</evidence>
<organism evidence="1 2">
    <name type="scientific">Dendrobium nobile</name>
    <name type="common">Orchid</name>
    <dbReference type="NCBI Taxonomy" id="94219"/>
    <lineage>
        <taxon>Eukaryota</taxon>
        <taxon>Viridiplantae</taxon>
        <taxon>Streptophyta</taxon>
        <taxon>Embryophyta</taxon>
        <taxon>Tracheophyta</taxon>
        <taxon>Spermatophyta</taxon>
        <taxon>Magnoliopsida</taxon>
        <taxon>Liliopsida</taxon>
        <taxon>Asparagales</taxon>
        <taxon>Orchidaceae</taxon>
        <taxon>Epidendroideae</taxon>
        <taxon>Malaxideae</taxon>
        <taxon>Dendrobiinae</taxon>
        <taxon>Dendrobium</taxon>
    </lineage>
</organism>
<accession>A0A8T3CAV8</accession>
<dbReference type="EMBL" id="JAGYWB010000002">
    <property type="protein sequence ID" value="KAI0529091.1"/>
    <property type="molecule type" value="Genomic_DNA"/>
</dbReference>
<evidence type="ECO:0000313" key="2">
    <source>
        <dbReference type="Proteomes" id="UP000829196"/>
    </source>
</evidence>
<protein>
    <submittedName>
        <fullName evidence="1">Uncharacterized protein</fullName>
    </submittedName>
</protein>
<gene>
    <name evidence="1" type="ORF">KFK09_001637</name>
</gene>
<comment type="caution">
    <text evidence="1">The sequence shown here is derived from an EMBL/GenBank/DDBJ whole genome shotgun (WGS) entry which is preliminary data.</text>
</comment>
<name>A0A8T3CAV8_DENNO</name>
<proteinExistence type="predicted"/>